<proteinExistence type="predicted"/>
<sequence length="301" mass="33260">MTSKQTYMALAVAAALTLSACGKKDAEPVAAAEPAAATAEPTQHFKQTERFGTVSNIALTSLFAVPPKYAACIRQEVTEANKAEYRKLPEAAFQQYVTNWMRHATSSEKPDWVTLAGIGHPEVSQASNEFTKQAAAERLKASIAADQKNDRALFSVLGSDVAISGPDVTNGEYYIVIQKRSSSWVVNYVTDKKYRYALSYRTVFDTLGLTGDNHGYMQFTVRVPLEKAKEIESMREGQTPIMRVYGRIKGFNSDRSPLLDRDGVEAGLDVDVEALEFGVKKDGKFETLFFLDTDQLRKSKA</sequence>
<protein>
    <submittedName>
        <fullName evidence="2">Uncharacterized protein</fullName>
    </submittedName>
</protein>
<evidence type="ECO:0000313" key="2">
    <source>
        <dbReference type="EMBL" id="MCS0591383.1"/>
    </source>
</evidence>
<comment type="caution">
    <text evidence="2">The sequence shown here is derived from an EMBL/GenBank/DDBJ whole genome shotgun (WGS) entry which is preliminary data.</text>
</comment>
<feature type="signal peptide" evidence="1">
    <location>
        <begin position="1"/>
        <end position="20"/>
    </location>
</feature>
<dbReference type="RefSeq" id="WP_258847152.1">
    <property type="nucleotide sequence ID" value="NZ_JANUGX010000026.1"/>
</dbReference>
<reference evidence="2 3" key="1">
    <citation type="submission" date="2022-08" db="EMBL/GenBank/DDBJ databases">
        <title>Reclassification of Massilia species as members of the genera Telluria, Duganella, Pseudoduganella, Mokoshia gen. nov. and Zemynaea gen. nov. using orthogonal and non-orthogonal genome-based approaches.</title>
        <authorList>
            <person name="Bowman J.P."/>
        </authorList>
    </citation>
    <scope>NUCLEOTIDE SEQUENCE [LARGE SCALE GENOMIC DNA]</scope>
    <source>
        <strain evidence="2 3">LMG 28164</strain>
    </source>
</reference>
<keyword evidence="3" id="KW-1185">Reference proteome</keyword>
<keyword evidence="1" id="KW-0732">Signal</keyword>
<evidence type="ECO:0000313" key="3">
    <source>
        <dbReference type="Proteomes" id="UP001205560"/>
    </source>
</evidence>
<dbReference type="PROSITE" id="PS51257">
    <property type="entry name" value="PROKAR_LIPOPROTEIN"/>
    <property type="match status" value="1"/>
</dbReference>
<dbReference type="EMBL" id="JANUGX010000026">
    <property type="protein sequence ID" value="MCS0591383.1"/>
    <property type="molecule type" value="Genomic_DNA"/>
</dbReference>
<name>A0ABT2AB22_9BURK</name>
<feature type="chain" id="PRO_5047293621" evidence="1">
    <location>
        <begin position="21"/>
        <end position="301"/>
    </location>
</feature>
<gene>
    <name evidence="2" type="ORF">NX782_19525</name>
</gene>
<dbReference type="Proteomes" id="UP001205560">
    <property type="component" value="Unassembled WGS sequence"/>
</dbReference>
<evidence type="ECO:0000256" key="1">
    <source>
        <dbReference type="SAM" id="SignalP"/>
    </source>
</evidence>
<organism evidence="2 3">
    <name type="scientific">Massilia norwichensis</name>
    <dbReference type="NCBI Taxonomy" id="1442366"/>
    <lineage>
        <taxon>Bacteria</taxon>
        <taxon>Pseudomonadati</taxon>
        <taxon>Pseudomonadota</taxon>
        <taxon>Betaproteobacteria</taxon>
        <taxon>Burkholderiales</taxon>
        <taxon>Oxalobacteraceae</taxon>
        <taxon>Telluria group</taxon>
        <taxon>Massilia</taxon>
    </lineage>
</organism>
<accession>A0ABT2AB22</accession>